<dbReference type="EMBL" id="RQHW01000065">
    <property type="protein sequence ID" value="TGN17585.1"/>
    <property type="molecule type" value="Genomic_DNA"/>
</dbReference>
<evidence type="ECO:0000313" key="9">
    <source>
        <dbReference type="Proteomes" id="UP000298058"/>
    </source>
</evidence>
<dbReference type="InterPro" id="IPR027359">
    <property type="entry name" value="Volt_channel_dom_sf"/>
</dbReference>
<dbReference type="AlphaFoldDB" id="A0A4R9LUH1"/>
<gene>
    <name evidence="8" type="ORF">EHS15_16240</name>
</gene>
<reference evidence="8" key="1">
    <citation type="journal article" date="2019" name="PLoS Negl. Trop. Dis.">
        <title>Revisiting the worldwide diversity of Leptospira species in the environment.</title>
        <authorList>
            <person name="Vincent A.T."/>
            <person name="Schiettekatte O."/>
            <person name="Bourhy P."/>
            <person name="Veyrier F.J."/>
            <person name="Picardeau M."/>
        </authorList>
    </citation>
    <scope>NUCLEOTIDE SEQUENCE [LARGE SCALE GENOMIC DNA]</scope>
    <source>
        <strain evidence="8">201300427</strain>
    </source>
</reference>
<dbReference type="InterPro" id="IPR043203">
    <property type="entry name" value="VGCC_Ca_Na"/>
</dbReference>
<keyword evidence="4 6" id="KW-0472">Membrane</keyword>
<evidence type="ECO:0000256" key="3">
    <source>
        <dbReference type="ARBA" id="ARBA00022989"/>
    </source>
</evidence>
<evidence type="ECO:0000256" key="1">
    <source>
        <dbReference type="ARBA" id="ARBA00004141"/>
    </source>
</evidence>
<keyword evidence="3 6" id="KW-1133">Transmembrane helix</keyword>
<dbReference type="Pfam" id="PF00520">
    <property type="entry name" value="Ion_trans"/>
    <property type="match status" value="1"/>
</dbReference>
<dbReference type="PANTHER" id="PTHR10037">
    <property type="entry name" value="VOLTAGE-GATED CATION CHANNEL CALCIUM AND SODIUM"/>
    <property type="match status" value="1"/>
</dbReference>
<feature type="transmembrane region" description="Helical" evidence="6">
    <location>
        <begin position="12"/>
        <end position="31"/>
    </location>
</feature>
<organism evidence="8 9">
    <name type="scientific">Leptospira idonii</name>
    <dbReference type="NCBI Taxonomy" id="1193500"/>
    <lineage>
        <taxon>Bacteria</taxon>
        <taxon>Pseudomonadati</taxon>
        <taxon>Spirochaetota</taxon>
        <taxon>Spirochaetia</taxon>
        <taxon>Leptospirales</taxon>
        <taxon>Leptospiraceae</taxon>
        <taxon>Leptospira</taxon>
    </lineage>
</organism>
<keyword evidence="2 6" id="KW-0812">Transmembrane</keyword>
<proteinExistence type="predicted"/>
<dbReference type="GO" id="GO:0005248">
    <property type="term" value="F:voltage-gated sodium channel activity"/>
    <property type="evidence" value="ECO:0007669"/>
    <property type="project" value="TreeGrafter"/>
</dbReference>
<dbReference type="RefSeq" id="WP_135761643.1">
    <property type="nucleotide sequence ID" value="NZ_RQHW01000065.1"/>
</dbReference>
<feature type="coiled-coil region" evidence="5">
    <location>
        <begin position="268"/>
        <end position="299"/>
    </location>
</feature>
<dbReference type="Proteomes" id="UP000298058">
    <property type="component" value="Unassembled WGS sequence"/>
</dbReference>
<comment type="caution">
    <text evidence="8">The sequence shown here is derived from an EMBL/GenBank/DDBJ whole genome shotgun (WGS) entry which is preliminary data.</text>
</comment>
<dbReference type="Gene3D" id="1.10.287.70">
    <property type="match status" value="1"/>
</dbReference>
<name>A0A4R9LUH1_9LEPT</name>
<keyword evidence="5" id="KW-0175">Coiled coil</keyword>
<evidence type="ECO:0000256" key="6">
    <source>
        <dbReference type="SAM" id="Phobius"/>
    </source>
</evidence>
<feature type="transmembrane region" description="Helical" evidence="6">
    <location>
        <begin position="220"/>
        <end position="243"/>
    </location>
</feature>
<dbReference type="SUPFAM" id="SSF81324">
    <property type="entry name" value="Voltage-gated potassium channels"/>
    <property type="match status" value="1"/>
</dbReference>
<comment type="subcellular location">
    <subcellularLocation>
        <location evidence="1">Membrane</location>
        <topology evidence="1">Multi-pass membrane protein</topology>
    </subcellularLocation>
</comment>
<dbReference type="PRINTS" id="PR00169">
    <property type="entry name" value="KCHANNEL"/>
</dbReference>
<feature type="domain" description="Ion transport" evidence="7">
    <location>
        <begin position="14"/>
        <end position="252"/>
    </location>
</feature>
<protein>
    <submittedName>
        <fullName evidence="8">Ion transporter</fullName>
    </submittedName>
</protein>
<dbReference type="PANTHER" id="PTHR10037:SF62">
    <property type="entry name" value="SODIUM CHANNEL PROTEIN 60E"/>
    <property type="match status" value="1"/>
</dbReference>
<evidence type="ECO:0000256" key="4">
    <source>
        <dbReference type="ARBA" id="ARBA00023136"/>
    </source>
</evidence>
<sequence length="299" mass="33168">MTAIAKKIADSAKFQNFITLVILFAGILIGLETNHDFAKERETLLHSADKIIISIFIAEIIIKMLSFGKKPYLYFFDGWNVFDFFIVAATFLPLGEGGGQYVTILRLLRLLRVLKLVRALPKLQILVSALLKSIPSMGYVSILLLLQFYIYGVASVFMFGANDPIHFGNLAIAMVSLFRVVTLEGWTELMYIQMYGCNQFGYDGNEALCLHPSATPLLGAAFFISFVLSGTMIILNLFIGVIMNGMEEAQKENEDLDLNSSLESGATNQALLAEVAQAKKDLEKANSLLEKLSQQVSRK</sequence>
<feature type="transmembrane region" description="Helical" evidence="6">
    <location>
        <begin position="74"/>
        <end position="92"/>
    </location>
</feature>
<keyword evidence="9" id="KW-1185">Reference proteome</keyword>
<dbReference type="GO" id="GO:0001518">
    <property type="term" value="C:voltage-gated sodium channel complex"/>
    <property type="evidence" value="ECO:0007669"/>
    <property type="project" value="TreeGrafter"/>
</dbReference>
<dbReference type="InterPro" id="IPR005821">
    <property type="entry name" value="Ion_trans_dom"/>
</dbReference>
<evidence type="ECO:0000259" key="7">
    <source>
        <dbReference type="Pfam" id="PF00520"/>
    </source>
</evidence>
<dbReference type="Gene3D" id="1.20.120.350">
    <property type="entry name" value="Voltage-gated potassium channels. Chain C"/>
    <property type="match status" value="1"/>
</dbReference>
<accession>A0A4R9LUH1</accession>
<evidence type="ECO:0000313" key="8">
    <source>
        <dbReference type="EMBL" id="TGN17585.1"/>
    </source>
</evidence>
<evidence type="ECO:0000256" key="2">
    <source>
        <dbReference type="ARBA" id="ARBA00022692"/>
    </source>
</evidence>
<feature type="transmembrane region" description="Helical" evidence="6">
    <location>
        <begin position="138"/>
        <end position="160"/>
    </location>
</feature>
<evidence type="ECO:0000256" key="5">
    <source>
        <dbReference type="SAM" id="Coils"/>
    </source>
</evidence>
<dbReference type="OrthoDB" id="5297065at2"/>
<feature type="transmembrane region" description="Helical" evidence="6">
    <location>
        <begin position="43"/>
        <end position="62"/>
    </location>
</feature>